<dbReference type="OrthoDB" id="6846267at2759"/>
<dbReference type="InterPro" id="IPR002018">
    <property type="entry name" value="CarbesteraseB"/>
</dbReference>
<evidence type="ECO:0000256" key="1">
    <source>
        <dbReference type="ARBA" id="ARBA00005964"/>
    </source>
</evidence>
<dbReference type="GO" id="GO:0005615">
    <property type="term" value="C:extracellular space"/>
    <property type="evidence" value="ECO:0007669"/>
    <property type="project" value="TreeGrafter"/>
</dbReference>
<dbReference type="GO" id="GO:0003990">
    <property type="term" value="F:acetylcholinesterase activity"/>
    <property type="evidence" value="ECO:0007669"/>
    <property type="project" value="TreeGrafter"/>
</dbReference>
<keyword evidence="4" id="KW-0325">Glycoprotein</keyword>
<evidence type="ECO:0000313" key="6">
    <source>
        <dbReference type="EMBL" id="CAD7653943.1"/>
    </source>
</evidence>
<keyword evidence="3" id="KW-0378">Hydrolase</keyword>
<proteinExistence type="inferred from homology"/>
<dbReference type="Gene3D" id="3.40.50.1820">
    <property type="entry name" value="alpha/beta hydrolase"/>
    <property type="match status" value="3"/>
</dbReference>
<dbReference type="GO" id="GO:0006581">
    <property type="term" value="P:acetylcholine catabolic process"/>
    <property type="evidence" value="ECO:0007669"/>
    <property type="project" value="TreeGrafter"/>
</dbReference>
<evidence type="ECO:0000313" key="7">
    <source>
        <dbReference type="Proteomes" id="UP000728032"/>
    </source>
</evidence>
<keyword evidence="7" id="KW-1185">Reference proteome</keyword>
<accession>A0A7R9M5H8</accession>
<dbReference type="Pfam" id="PF00135">
    <property type="entry name" value="COesterase"/>
    <property type="match status" value="3"/>
</dbReference>
<dbReference type="AlphaFoldDB" id="A0A7R9M5H8"/>
<dbReference type="InterPro" id="IPR050654">
    <property type="entry name" value="AChE-related_enzymes"/>
</dbReference>
<organism evidence="6">
    <name type="scientific">Oppiella nova</name>
    <dbReference type="NCBI Taxonomy" id="334625"/>
    <lineage>
        <taxon>Eukaryota</taxon>
        <taxon>Metazoa</taxon>
        <taxon>Ecdysozoa</taxon>
        <taxon>Arthropoda</taxon>
        <taxon>Chelicerata</taxon>
        <taxon>Arachnida</taxon>
        <taxon>Acari</taxon>
        <taxon>Acariformes</taxon>
        <taxon>Sarcoptiformes</taxon>
        <taxon>Oribatida</taxon>
        <taxon>Brachypylina</taxon>
        <taxon>Oppioidea</taxon>
        <taxon>Oppiidae</taxon>
        <taxon>Oppiella</taxon>
    </lineage>
</organism>
<keyword evidence="2" id="KW-0719">Serine esterase</keyword>
<dbReference type="EMBL" id="OC922128">
    <property type="protein sequence ID" value="CAD7653943.1"/>
    <property type="molecule type" value="Genomic_DNA"/>
</dbReference>
<dbReference type="GO" id="GO:0019695">
    <property type="term" value="P:choline metabolic process"/>
    <property type="evidence" value="ECO:0007669"/>
    <property type="project" value="TreeGrafter"/>
</dbReference>
<evidence type="ECO:0000256" key="2">
    <source>
        <dbReference type="ARBA" id="ARBA00022487"/>
    </source>
</evidence>
<feature type="domain" description="Carboxylesterase type B" evidence="5">
    <location>
        <begin position="769"/>
        <end position="1231"/>
    </location>
</feature>
<gene>
    <name evidence="6" type="ORF">ONB1V03_LOCUS10594</name>
</gene>
<dbReference type="PROSITE" id="PS00122">
    <property type="entry name" value="CARBOXYLESTERASE_B_1"/>
    <property type="match status" value="2"/>
</dbReference>
<dbReference type="InterPro" id="IPR029058">
    <property type="entry name" value="AB_hydrolase_fold"/>
</dbReference>
<dbReference type="PANTHER" id="PTHR43918">
    <property type="entry name" value="ACETYLCHOLINESTERASE"/>
    <property type="match status" value="1"/>
</dbReference>
<dbReference type="EMBL" id="CAJPVJ010007303">
    <property type="protein sequence ID" value="CAG2171130.1"/>
    <property type="molecule type" value="Genomic_DNA"/>
</dbReference>
<dbReference type="Proteomes" id="UP000728032">
    <property type="component" value="Unassembled WGS sequence"/>
</dbReference>
<comment type="similarity">
    <text evidence="1">Belongs to the type-B carboxylesterase/lipase family.</text>
</comment>
<feature type="domain" description="Carboxylesterase type B" evidence="5">
    <location>
        <begin position="17"/>
        <end position="193"/>
    </location>
</feature>
<dbReference type="PANTHER" id="PTHR43918:SF4">
    <property type="entry name" value="CARBOXYLIC ESTER HYDROLASE"/>
    <property type="match status" value="1"/>
</dbReference>
<evidence type="ECO:0000256" key="4">
    <source>
        <dbReference type="ARBA" id="ARBA00023180"/>
    </source>
</evidence>
<name>A0A7R9M5H8_9ACAR</name>
<dbReference type="GO" id="GO:0005886">
    <property type="term" value="C:plasma membrane"/>
    <property type="evidence" value="ECO:0007669"/>
    <property type="project" value="TreeGrafter"/>
</dbReference>
<dbReference type="SUPFAM" id="SSF53474">
    <property type="entry name" value="alpha/beta-Hydrolases"/>
    <property type="match status" value="3"/>
</dbReference>
<evidence type="ECO:0000256" key="3">
    <source>
        <dbReference type="ARBA" id="ARBA00022801"/>
    </source>
</evidence>
<sequence>MESGAHMYNKDRDVISKPEALASAQKLAEQLKCNTTEQWIQCLRGVDAKEFLKTEALLTFPVEGTEFLPISEQKAFETKKFNSDIDLLAGVTSDEGSGISSLIFHYMKNITVDGFKELITETNLIYHGLDAENVTQFYLKNVDAEDPDAIEQAFAEFISDLLFKCPTYLFAKQFATNAPSKNVYSYELTKPDDIWPQLLVRNEISVRDLNPRNMSRVLDNPFHTTCDGFWKDYYFIDVNTTSGVVRGLTIDVLNTSVVRGLTIDVLNTSVDQFLGIPYAEPPVGALRFAKPVPLTTPKKDVIDGTKLGNSCMQIEDPDAKKLLPNLTYSEDCLVLNVWTPNVVNKSLTSSEAPALKPVMFYIHGGGLSSGTIFFMTAYNGSVLATHDVVIVSTNYRLGPFGYLYAGVESAPGNVGFFDQLLALKWVRENIHLFGGDRDQITIFGESAGSWSVSVQIFSPLTKGLYKRAIMQSGAHMYNKDRDVISQSEAVLQAKQMAVQLNCTDSGQWLQCLRGVDAEEVLKYYLSLTFPVLGTEYLPLSAQKAFLDNKFNSDIDLMAGVIQNEGSSLSSVIEKHIENMTVNGFKEDVLKTDKIFHGLDVQNVTNFYLKTVNQSDPVAIRWAFYDFFGDLFMKCPTYLFAKQFKTIVKNRQNVYFYELTHENQVLAKLFGCDPQTMGVCHGMDIPYVFGLPFRLPQIFKPEDVLLSRQVMKMWTDFAKFGKPDEVWPQLLDNNVVKVRDLNPVNTTRVIKHEVGFVCLVVCIECANSIDVNTTSGVVRGLTIDVLNTSVDQFLGIPYAEPPVGALMFAKPVPIKTPKKDVINGTKLGNSCMQIEDPDAKKLLPNLTYSEDCLVLNVWTPNVVNKSLSSFEAPALKPVMFSIHGGALIGGSIFVPDHNGSVLATNDVVLVATNYRLGPFGFLYGDREDAPGNVGFYDQLLALKWIRDNIHLFGGDRDQITIFGQSAGSWSVSAHIVSPLSKEGYYGERAHMYNKDRDVISKPEALASAQKLAEQLKCNTTEQWIQCLRGVDSKELLKYEASITFPVLGTEYLPISEQKAFETKKFNFGYNNFKFIINIDLMAGMTSDEASGVISRTFPDVHNLTVEGFKLLVSTINQTYHGLDAENVTQFYLKNIDPKDPGEIVRAFEVFLGDLAFKCPSYLFAKQFATNAPGKNVYSYELTFESQFMTNATECPPGKVCHSADIPFVFGRPFINPDLFSHEETVFSRDIMKIKPDDIWPQLLVRNEISVRDLNPRNMSRVLDNPFHTTCD</sequence>
<protein>
    <recommendedName>
        <fullName evidence="5">Carboxylesterase type B domain-containing protein</fullName>
    </recommendedName>
</protein>
<evidence type="ECO:0000259" key="5">
    <source>
        <dbReference type="Pfam" id="PF00135"/>
    </source>
</evidence>
<feature type="non-terminal residue" evidence="6">
    <location>
        <position position="1270"/>
    </location>
</feature>
<feature type="domain" description="Carboxylesterase type B" evidence="5">
    <location>
        <begin position="255"/>
        <end position="733"/>
    </location>
</feature>
<reference evidence="6" key="1">
    <citation type="submission" date="2020-11" db="EMBL/GenBank/DDBJ databases">
        <authorList>
            <person name="Tran Van P."/>
        </authorList>
    </citation>
    <scope>NUCLEOTIDE SEQUENCE</scope>
</reference>
<dbReference type="InterPro" id="IPR019826">
    <property type="entry name" value="Carboxylesterase_B_AS"/>
</dbReference>